<keyword evidence="3" id="KW-1185">Reference proteome</keyword>
<dbReference type="EMBL" id="QJJK01000001">
    <property type="protein sequence ID" value="PXW65153.1"/>
    <property type="molecule type" value="Genomic_DNA"/>
</dbReference>
<dbReference type="AlphaFoldDB" id="A0A2V3UJG3"/>
<evidence type="ECO:0000259" key="1">
    <source>
        <dbReference type="Pfam" id="PF13577"/>
    </source>
</evidence>
<name>A0A2V3UJG3_9HYPH</name>
<protein>
    <submittedName>
        <fullName evidence="2">SnoaL-like protein</fullName>
    </submittedName>
</protein>
<organism evidence="2 3">
    <name type="scientific">Chelatococcus asaccharovorans</name>
    <dbReference type="NCBI Taxonomy" id="28210"/>
    <lineage>
        <taxon>Bacteria</taxon>
        <taxon>Pseudomonadati</taxon>
        <taxon>Pseudomonadota</taxon>
        <taxon>Alphaproteobacteria</taxon>
        <taxon>Hyphomicrobiales</taxon>
        <taxon>Chelatococcaceae</taxon>
        <taxon>Chelatococcus</taxon>
    </lineage>
</organism>
<reference evidence="2 3" key="1">
    <citation type="submission" date="2018-05" db="EMBL/GenBank/DDBJ databases">
        <title>Genomic Encyclopedia of Type Strains, Phase IV (KMG-IV): sequencing the most valuable type-strain genomes for metagenomic binning, comparative biology and taxonomic classification.</title>
        <authorList>
            <person name="Goeker M."/>
        </authorList>
    </citation>
    <scope>NUCLEOTIDE SEQUENCE [LARGE SCALE GENOMIC DNA]</scope>
    <source>
        <strain evidence="2 3">DSM 6462</strain>
    </source>
</reference>
<dbReference type="OrthoDB" id="9130903at2"/>
<proteinExistence type="predicted"/>
<dbReference type="Proteomes" id="UP000248021">
    <property type="component" value="Unassembled WGS sequence"/>
</dbReference>
<dbReference type="RefSeq" id="WP_110373139.1">
    <property type="nucleotide sequence ID" value="NZ_CAKNFM010000006.1"/>
</dbReference>
<sequence length="170" mass="18879">MTELDALVARIEALEAEREITRTLHAYGHTIGRGEDDGWIDCFTEDGVFEVRRRPLGATGATSHPHPDVRAGGDGAAIRYEGAGLRQFISRHPRPPSRWHKHIVVDPAIILDGAAASVVSFFVRLDAGPNGHPHLTAFGRYVDRMARCDDGRWRFRHRIAEVESRGADPI</sequence>
<comment type="caution">
    <text evidence="2">The sequence shown here is derived from an EMBL/GenBank/DDBJ whole genome shotgun (WGS) entry which is preliminary data.</text>
</comment>
<dbReference type="CDD" id="cd00531">
    <property type="entry name" value="NTF2_like"/>
    <property type="match status" value="1"/>
</dbReference>
<dbReference type="InterPro" id="IPR032710">
    <property type="entry name" value="NTF2-like_dom_sf"/>
</dbReference>
<dbReference type="SUPFAM" id="SSF54427">
    <property type="entry name" value="NTF2-like"/>
    <property type="match status" value="1"/>
</dbReference>
<dbReference type="Gene3D" id="3.10.450.50">
    <property type="match status" value="1"/>
</dbReference>
<accession>A0A2V3UJG3</accession>
<dbReference type="Pfam" id="PF13577">
    <property type="entry name" value="SnoaL_4"/>
    <property type="match status" value="1"/>
</dbReference>
<feature type="domain" description="SnoaL-like" evidence="1">
    <location>
        <begin position="13"/>
        <end position="158"/>
    </location>
</feature>
<dbReference type="InterPro" id="IPR037401">
    <property type="entry name" value="SnoaL-like"/>
</dbReference>
<evidence type="ECO:0000313" key="2">
    <source>
        <dbReference type="EMBL" id="PXW65153.1"/>
    </source>
</evidence>
<gene>
    <name evidence="2" type="ORF">C7450_101916</name>
</gene>
<evidence type="ECO:0000313" key="3">
    <source>
        <dbReference type="Proteomes" id="UP000248021"/>
    </source>
</evidence>